<gene>
    <name evidence="1" type="ORF">EKG35_11955</name>
</gene>
<organism evidence="1 2">
    <name type="scientific">Lysinibacillus telephonicus</name>
    <dbReference type="NCBI Taxonomy" id="1714840"/>
    <lineage>
        <taxon>Bacteria</taxon>
        <taxon>Bacillati</taxon>
        <taxon>Bacillota</taxon>
        <taxon>Bacilli</taxon>
        <taxon>Bacillales</taxon>
        <taxon>Bacillaceae</taxon>
        <taxon>Lysinibacillus</taxon>
    </lineage>
</organism>
<dbReference type="OrthoDB" id="2603162at2"/>
<accession>A0A431UQZ8</accession>
<dbReference type="EMBL" id="RXNR01000031">
    <property type="protein sequence ID" value="RTQ92515.1"/>
    <property type="molecule type" value="Genomic_DNA"/>
</dbReference>
<reference evidence="1 2" key="1">
    <citation type="submission" date="2018-12" db="EMBL/GenBank/DDBJ databases">
        <authorList>
            <person name="Yu L."/>
        </authorList>
    </citation>
    <scope>NUCLEOTIDE SEQUENCE [LARGE SCALE GENOMIC DNA]</scope>
    <source>
        <strain evidence="1 2">S5H2222</strain>
    </source>
</reference>
<evidence type="ECO:0008006" key="3">
    <source>
        <dbReference type="Google" id="ProtNLM"/>
    </source>
</evidence>
<dbReference type="RefSeq" id="WP_126294697.1">
    <property type="nucleotide sequence ID" value="NZ_RXNR01000031.1"/>
</dbReference>
<protein>
    <recommendedName>
        <fullName evidence="3">Group-specific protein</fullName>
    </recommendedName>
</protein>
<name>A0A431UQZ8_9BACI</name>
<proteinExistence type="predicted"/>
<keyword evidence="2" id="KW-1185">Reference proteome</keyword>
<comment type="caution">
    <text evidence="1">The sequence shown here is derived from an EMBL/GenBank/DDBJ whole genome shotgun (WGS) entry which is preliminary data.</text>
</comment>
<evidence type="ECO:0000313" key="2">
    <source>
        <dbReference type="Proteomes" id="UP000276349"/>
    </source>
</evidence>
<dbReference type="Proteomes" id="UP000276349">
    <property type="component" value="Unassembled WGS sequence"/>
</dbReference>
<evidence type="ECO:0000313" key="1">
    <source>
        <dbReference type="EMBL" id="RTQ92515.1"/>
    </source>
</evidence>
<dbReference type="AlphaFoldDB" id="A0A431UQZ8"/>
<sequence>MDSSLNIILNATNSLNFLIYLQNIYLNQNHRGRHLKYPYLSTSISFKDDFDFEFKKLWNEVSQRICDDGGNDLHIFHHEKYVFYKKLFISSVDSLKMYDEVYTAFQVWWSQYAGQFAIERSVDAPMHSLYHNLANLLKESKIEPKKYLNISLIYDECLLVNNKISSNFGVLSIEHILSKHNQLSQKLKDSF</sequence>